<dbReference type="KEGG" id="lug:FPZ22_00325"/>
<keyword evidence="2" id="KW-0067">ATP-binding</keyword>
<dbReference type="PANTHER" id="PTHR43384">
    <property type="entry name" value="SEPTUM SITE-DETERMINING PROTEIN MIND HOMOLOG, CHLOROPLASTIC-RELATED"/>
    <property type="match status" value="1"/>
</dbReference>
<dbReference type="GO" id="GO:0005829">
    <property type="term" value="C:cytosol"/>
    <property type="evidence" value="ECO:0007669"/>
    <property type="project" value="TreeGrafter"/>
</dbReference>
<dbReference type="EMBL" id="CP042218">
    <property type="protein sequence ID" value="QDW65538.1"/>
    <property type="molecule type" value="Genomic_DNA"/>
</dbReference>
<evidence type="ECO:0000256" key="2">
    <source>
        <dbReference type="ARBA" id="ARBA00022840"/>
    </source>
</evidence>
<dbReference type="Gene3D" id="3.40.50.300">
    <property type="entry name" value="P-loop containing nucleotide triphosphate hydrolases"/>
    <property type="match status" value="1"/>
</dbReference>
<dbReference type="OrthoDB" id="9816297at2"/>
<organism evidence="4 5">
    <name type="scientific">Luteimonas granuli</name>
    <dbReference type="NCBI Taxonomy" id="1176533"/>
    <lineage>
        <taxon>Bacteria</taxon>
        <taxon>Pseudomonadati</taxon>
        <taxon>Pseudomonadota</taxon>
        <taxon>Gammaproteobacteria</taxon>
        <taxon>Lysobacterales</taxon>
        <taxon>Lysobacteraceae</taxon>
        <taxon>Luteimonas</taxon>
    </lineage>
</organism>
<dbReference type="GO" id="GO:0051782">
    <property type="term" value="P:negative regulation of cell division"/>
    <property type="evidence" value="ECO:0007669"/>
    <property type="project" value="TreeGrafter"/>
</dbReference>
<name>A0A518N0W7_9GAMM</name>
<dbReference type="Pfam" id="PF01656">
    <property type="entry name" value="CbiA"/>
    <property type="match status" value="1"/>
</dbReference>
<dbReference type="Proteomes" id="UP000316584">
    <property type="component" value="Chromosome"/>
</dbReference>
<dbReference type="PIRSF" id="PIRSF003092">
    <property type="entry name" value="MinD"/>
    <property type="match status" value="1"/>
</dbReference>
<dbReference type="InterPro" id="IPR033875">
    <property type="entry name" value="FlhG"/>
</dbReference>
<evidence type="ECO:0000313" key="4">
    <source>
        <dbReference type="EMBL" id="QDW65538.1"/>
    </source>
</evidence>
<dbReference type="AlphaFoldDB" id="A0A518N0W7"/>
<reference evidence="4 5" key="1">
    <citation type="submission" date="2019-07" db="EMBL/GenBank/DDBJ databases">
        <title>Full genome sequence of Luteimonas sp. Gr-4.</title>
        <authorList>
            <person name="Im W.-T."/>
        </authorList>
    </citation>
    <scope>NUCLEOTIDE SEQUENCE [LARGE SCALE GENOMIC DNA]</scope>
    <source>
        <strain evidence="4 5">Gr-4</strain>
    </source>
</reference>
<dbReference type="GO" id="GO:0016887">
    <property type="term" value="F:ATP hydrolysis activity"/>
    <property type="evidence" value="ECO:0007669"/>
    <property type="project" value="TreeGrafter"/>
</dbReference>
<dbReference type="InterPro" id="IPR025501">
    <property type="entry name" value="MinD_FleN"/>
</dbReference>
<dbReference type="FunFam" id="3.40.50.300:FF:000158">
    <property type="entry name" value="Site-determining protein"/>
    <property type="match status" value="1"/>
</dbReference>
<dbReference type="GO" id="GO:0005524">
    <property type="term" value="F:ATP binding"/>
    <property type="evidence" value="ECO:0007669"/>
    <property type="project" value="UniProtKB-KW"/>
</dbReference>
<evidence type="ECO:0000256" key="1">
    <source>
        <dbReference type="ARBA" id="ARBA00022741"/>
    </source>
</evidence>
<evidence type="ECO:0000313" key="5">
    <source>
        <dbReference type="Proteomes" id="UP000316584"/>
    </source>
</evidence>
<keyword evidence="5" id="KW-1185">Reference proteome</keyword>
<feature type="domain" description="CobQ/CobB/MinD/ParA nucleotide binding" evidence="3">
    <location>
        <begin position="52"/>
        <end position="268"/>
    </location>
</feature>
<dbReference type="InterPro" id="IPR050625">
    <property type="entry name" value="ParA/MinD_ATPase"/>
</dbReference>
<accession>A0A518N0W7</accession>
<dbReference type="InterPro" id="IPR002586">
    <property type="entry name" value="CobQ/CobB/MinD/ParA_Nub-bd_dom"/>
</dbReference>
<evidence type="ECO:0000259" key="3">
    <source>
        <dbReference type="Pfam" id="PF01656"/>
    </source>
</evidence>
<dbReference type="GO" id="GO:0009898">
    <property type="term" value="C:cytoplasmic side of plasma membrane"/>
    <property type="evidence" value="ECO:0007669"/>
    <property type="project" value="TreeGrafter"/>
</dbReference>
<proteinExistence type="predicted"/>
<keyword evidence="1" id="KW-0547">Nucleotide-binding</keyword>
<protein>
    <submittedName>
        <fullName evidence="4">MinD/ParA family protein</fullName>
    </submittedName>
</protein>
<gene>
    <name evidence="4" type="ORF">FPZ22_00325</name>
</gene>
<dbReference type="PANTHER" id="PTHR43384:SF4">
    <property type="entry name" value="CELLULOSE BIOSYNTHESIS PROTEIN BCSQ-RELATED"/>
    <property type="match status" value="1"/>
</dbReference>
<dbReference type="SUPFAM" id="SSF52540">
    <property type="entry name" value="P-loop containing nucleoside triphosphate hydrolases"/>
    <property type="match status" value="1"/>
</dbReference>
<dbReference type="CDD" id="cd02038">
    <property type="entry name" value="FlhG-like"/>
    <property type="match status" value="1"/>
</dbReference>
<dbReference type="InterPro" id="IPR027417">
    <property type="entry name" value="P-loop_NTPase"/>
</dbReference>
<sequence length="317" mass="33494">MTCAAPTPPISCFALKISAAMPISRLSRSTSMQLPEPNPIPAAPRPGSVRTLAVTGGKGGIGKTNVSVNLGVALAGLGKRTMLFDADLGLANADVLLGLSPLHTLADLVAGRCGFPDVVIEGPAGLLIVPAASGRRHMAELQPAEHTGLVNVFSEFEHDLDMLLVDTAAGITDSVLTFCQAAQDAAVVVCDEPASITDAYALIKVLARERGVDRVQIIANMVRSAHEGRALYDKLSRVCERFIGDVSLNYLGAVPHCEWLRAAVQRQQAVVQAFPGSPSARALVEIAQRVGRWQSPAAPRGHVEFFVERMIRQGAPA</sequence>